<protein>
    <submittedName>
        <fullName evidence="2">Uncharacterized protein</fullName>
    </submittedName>
</protein>
<dbReference type="AlphaFoldDB" id="A0A0B1SD27"/>
<evidence type="ECO:0000313" key="2">
    <source>
        <dbReference type="EMBL" id="KHJ81105.1"/>
    </source>
</evidence>
<name>A0A0B1SD27_OESDE</name>
<organism evidence="2 3">
    <name type="scientific">Oesophagostomum dentatum</name>
    <name type="common">Nodular worm</name>
    <dbReference type="NCBI Taxonomy" id="61180"/>
    <lineage>
        <taxon>Eukaryota</taxon>
        <taxon>Metazoa</taxon>
        <taxon>Ecdysozoa</taxon>
        <taxon>Nematoda</taxon>
        <taxon>Chromadorea</taxon>
        <taxon>Rhabditida</taxon>
        <taxon>Rhabditina</taxon>
        <taxon>Rhabditomorpha</taxon>
        <taxon>Strongyloidea</taxon>
        <taxon>Strongylidae</taxon>
        <taxon>Oesophagostomum</taxon>
    </lineage>
</organism>
<proteinExistence type="predicted"/>
<reference evidence="2 3" key="1">
    <citation type="submission" date="2014-03" db="EMBL/GenBank/DDBJ databases">
        <title>Draft genome of the hookworm Oesophagostomum dentatum.</title>
        <authorList>
            <person name="Mitreva M."/>
        </authorList>
    </citation>
    <scope>NUCLEOTIDE SEQUENCE [LARGE SCALE GENOMIC DNA]</scope>
    <source>
        <strain evidence="2 3">OD-Hann</strain>
    </source>
</reference>
<accession>A0A0B1SD27</accession>
<keyword evidence="3" id="KW-1185">Reference proteome</keyword>
<dbReference type="Proteomes" id="UP000053660">
    <property type="component" value="Unassembled WGS sequence"/>
</dbReference>
<dbReference type="EMBL" id="KN594077">
    <property type="protein sequence ID" value="KHJ81105.1"/>
    <property type="molecule type" value="Genomic_DNA"/>
</dbReference>
<gene>
    <name evidence="2" type="ORF">OESDEN_19209</name>
</gene>
<sequence>MTRRLASSRRRDVNAAETGPPLTPAERSQLPFTSMSSRNWLMQFEKNVRDAQMLTSSMTICSPVVLFGHRTFRLPFVPAAEALSTRKMFDKYDDLKMSVDEFFVSQSP</sequence>
<feature type="region of interest" description="Disordered" evidence="1">
    <location>
        <begin position="1"/>
        <end position="29"/>
    </location>
</feature>
<evidence type="ECO:0000313" key="3">
    <source>
        <dbReference type="Proteomes" id="UP000053660"/>
    </source>
</evidence>
<evidence type="ECO:0000256" key="1">
    <source>
        <dbReference type="SAM" id="MobiDB-lite"/>
    </source>
</evidence>